<protein>
    <submittedName>
        <fullName evidence="1">Uncharacterized protein</fullName>
    </submittedName>
</protein>
<comment type="caution">
    <text evidence="1">The sequence shown here is derived from an EMBL/GenBank/DDBJ whole genome shotgun (WGS) entry which is preliminary data.</text>
</comment>
<keyword evidence="2" id="KW-1185">Reference proteome</keyword>
<dbReference type="AlphaFoldDB" id="A0AAV6RBC4"/>
<evidence type="ECO:0000313" key="1">
    <source>
        <dbReference type="EMBL" id="KAG7502643.1"/>
    </source>
</evidence>
<dbReference type="EMBL" id="JAGKHQ010000012">
    <property type="protein sequence ID" value="KAG7502643.1"/>
    <property type="molecule type" value="Genomic_DNA"/>
</dbReference>
<reference evidence="1 2" key="1">
    <citation type="journal article" date="2021" name="Sci. Rep.">
        <title>Chromosome anchoring in Senegalese sole (Solea senegalensis) reveals sex-associated markers and genome rearrangements in flatfish.</title>
        <authorList>
            <person name="Guerrero-Cozar I."/>
            <person name="Gomez-Garrido J."/>
            <person name="Berbel C."/>
            <person name="Martinez-Blanch J.F."/>
            <person name="Alioto T."/>
            <person name="Claros M.G."/>
            <person name="Gagnaire P.A."/>
            <person name="Manchado M."/>
        </authorList>
    </citation>
    <scope>NUCLEOTIDE SEQUENCE [LARGE SCALE GENOMIC DNA]</scope>
    <source>
        <strain evidence="1">Sse05_10M</strain>
    </source>
</reference>
<proteinExistence type="predicted"/>
<organism evidence="1 2">
    <name type="scientific">Solea senegalensis</name>
    <name type="common">Senegalese sole</name>
    <dbReference type="NCBI Taxonomy" id="28829"/>
    <lineage>
        <taxon>Eukaryota</taxon>
        <taxon>Metazoa</taxon>
        <taxon>Chordata</taxon>
        <taxon>Craniata</taxon>
        <taxon>Vertebrata</taxon>
        <taxon>Euteleostomi</taxon>
        <taxon>Actinopterygii</taxon>
        <taxon>Neopterygii</taxon>
        <taxon>Teleostei</taxon>
        <taxon>Neoteleostei</taxon>
        <taxon>Acanthomorphata</taxon>
        <taxon>Carangaria</taxon>
        <taxon>Pleuronectiformes</taxon>
        <taxon>Pleuronectoidei</taxon>
        <taxon>Soleidae</taxon>
        <taxon>Solea</taxon>
    </lineage>
</organism>
<dbReference type="Proteomes" id="UP000693946">
    <property type="component" value="Linkage Group LG2"/>
</dbReference>
<sequence length="72" mass="7766">MDKSAADLKSFHSAALGSQCFSLLTKRGCSYVSDINLSVTTESIGSPGNNPVLSSLTHRLKHHIQHVWPSSN</sequence>
<accession>A0AAV6RBC4</accession>
<evidence type="ECO:0000313" key="2">
    <source>
        <dbReference type="Proteomes" id="UP000693946"/>
    </source>
</evidence>
<name>A0AAV6RBC4_SOLSE</name>
<gene>
    <name evidence="1" type="ORF">JOB18_023721</name>
</gene>